<reference evidence="2" key="1">
    <citation type="submission" date="2021-04" db="EMBL/GenBank/DDBJ databases">
        <authorList>
            <person name="Chebbi M.A.C M."/>
        </authorList>
    </citation>
    <scope>NUCLEOTIDE SEQUENCE</scope>
</reference>
<feature type="signal peptide" evidence="1">
    <location>
        <begin position="1"/>
        <end position="16"/>
    </location>
</feature>
<organism evidence="2 3">
    <name type="scientific">Cotesia congregata</name>
    <name type="common">Parasitoid wasp</name>
    <name type="synonym">Apanteles congregatus</name>
    <dbReference type="NCBI Taxonomy" id="51543"/>
    <lineage>
        <taxon>Eukaryota</taxon>
        <taxon>Metazoa</taxon>
        <taxon>Ecdysozoa</taxon>
        <taxon>Arthropoda</taxon>
        <taxon>Hexapoda</taxon>
        <taxon>Insecta</taxon>
        <taxon>Pterygota</taxon>
        <taxon>Neoptera</taxon>
        <taxon>Endopterygota</taxon>
        <taxon>Hymenoptera</taxon>
        <taxon>Apocrita</taxon>
        <taxon>Ichneumonoidea</taxon>
        <taxon>Braconidae</taxon>
        <taxon>Microgastrinae</taxon>
        <taxon>Cotesia</taxon>
    </lineage>
</organism>
<keyword evidence="1" id="KW-0732">Signal</keyword>
<evidence type="ECO:0000313" key="3">
    <source>
        <dbReference type="Proteomes" id="UP000786811"/>
    </source>
</evidence>
<protein>
    <submittedName>
        <fullName evidence="2">Uncharacterized protein</fullName>
    </submittedName>
</protein>
<sequence>MLVIVIVSVLIAGSSTVTVQPGPTGNILAFESEVSKRLPGNELNIVTHIPLIGNHVLHYWALEVIPHSYGIYLFCRNQGSNHVQSIDIYTRNPTSSVDIIGRARQLALKRGLSVPDSFVKFDNNCYL</sequence>
<dbReference type="Proteomes" id="UP000786811">
    <property type="component" value="Unassembled WGS sequence"/>
</dbReference>
<name>A0A8J2HH63_COTCN</name>
<proteinExistence type="predicted"/>
<evidence type="ECO:0000313" key="2">
    <source>
        <dbReference type="EMBL" id="CAG5090155.1"/>
    </source>
</evidence>
<gene>
    <name evidence="2" type="ORF">HICCMSTLAB_LOCUS5507</name>
</gene>
<keyword evidence="3" id="KW-1185">Reference proteome</keyword>
<dbReference type="OrthoDB" id="565904at2759"/>
<comment type="caution">
    <text evidence="2">The sequence shown here is derived from an EMBL/GenBank/DDBJ whole genome shotgun (WGS) entry which is preliminary data.</text>
</comment>
<dbReference type="AlphaFoldDB" id="A0A8J2HH63"/>
<accession>A0A8J2HH63</accession>
<feature type="chain" id="PRO_5035155988" evidence="1">
    <location>
        <begin position="17"/>
        <end position="127"/>
    </location>
</feature>
<dbReference type="Gene3D" id="2.40.128.20">
    <property type="match status" value="1"/>
</dbReference>
<evidence type="ECO:0000256" key="1">
    <source>
        <dbReference type="SAM" id="SignalP"/>
    </source>
</evidence>
<dbReference type="EMBL" id="CAJNRD030001119">
    <property type="protein sequence ID" value="CAG5090155.1"/>
    <property type="molecule type" value="Genomic_DNA"/>
</dbReference>
<dbReference type="InterPro" id="IPR012674">
    <property type="entry name" value="Calycin"/>
</dbReference>
<dbReference type="SUPFAM" id="SSF50814">
    <property type="entry name" value="Lipocalins"/>
    <property type="match status" value="1"/>
</dbReference>